<evidence type="ECO:0000259" key="3">
    <source>
        <dbReference type="PROSITE" id="PS50206"/>
    </source>
</evidence>
<dbReference type="RefSeq" id="WP_145110442.1">
    <property type="nucleotide sequence ID" value="NZ_CP036349.1"/>
</dbReference>
<evidence type="ECO:0000313" key="4">
    <source>
        <dbReference type="EMBL" id="QDV73435.1"/>
    </source>
</evidence>
<name>A0A518K6L9_9BACT</name>
<feature type="region of interest" description="Disordered" evidence="1">
    <location>
        <begin position="267"/>
        <end position="308"/>
    </location>
</feature>
<feature type="compositionally biased region" description="Polar residues" evidence="1">
    <location>
        <begin position="294"/>
        <end position="305"/>
    </location>
</feature>
<proteinExistence type="predicted"/>
<evidence type="ECO:0000256" key="2">
    <source>
        <dbReference type="SAM" id="SignalP"/>
    </source>
</evidence>
<evidence type="ECO:0000256" key="1">
    <source>
        <dbReference type="SAM" id="MobiDB-lite"/>
    </source>
</evidence>
<dbReference type="PROSITE" id="PS50206">
    <property type="entry name" value="RHODANESE_3"/>
    <property type="match status" value="1"/>
</dbReference>
<dbReference type="Proteomes" id="UP000316426">
    <property type="component" value="Chromosome"/>
</dbReference>
<gene>
    <name evidence="4" type="ORF">Spa11_16310</name>
</gene>
<reference evidence="4 5" key="1">
    <citation type="submission" date="2019-02" db="EMBL/GenBank/DDBJ databases">
        <title>Deep-cultivation of Planctomycetes and their phenomic and genomic characterization uncovers novel biology.</title>
        <authorList>
            <person name="Wiegand S."/>
            <person name="Jogler M."/>
            <person name="Boedeker C."/>
            <person name="Pinto D."/>
            <person name="Vollmers J."/>
            <person name="Rivas-Marin E."/>
            <person name="Kohn T."/>
            <person name="Peeters S.H."/>
            <person name="Heuer A."/>
            <person name="Rast P."/>
            <person name="Oberbeckmann S."/>
            <person name="Bunk B."/>
            <person name="Jeske O."/>
            <person name="Meyerdierks A."/>
            <person name="Storesund J.E."/>
            <person name="Kallscheuer N."/>
            <person name="Luecker S."/>
            <person name="Lage O.M."/>
            <person name="Pohl T."/>
            <person name="Merkel B.J."/>
            <person name="Hornburger P."/>
            <person name="Mueller R.-W."/>
            <person name="Bruemmer F."/>
            <person name="Labrenz M."/>
            <person name="Spormann A.M."/>
            <person name="Op den Camp H."/>
            <person name="Overmann J."/>
            <person name="Amann R."/>
            <person name="Jetten M.S.M."/>
            <person name="Mascher T."/>
            <person name="Medema M.H."/>
            <person name="Devos D.P."/>
            <person name="Kaster A.-K."/>
            <person name="Ovreas L."/>
            <person name="Rohde M."/>
            <person name="Galperin M.Y."/>
            <person name="Jogler C."/>
        </authorList>
    </citation>
    <scope>NUCLEOTIDE SEQUENCE [LARGE SCALE GENOMIC DNA]</scope>
    <source>
        <strain evidence="4 5">Spa11</strain>
    </source>
</reference>
<feature type="domain" description="Rhodanese" evidence="3">
    <location>
        <begin position="241"/>
        <end position="267"/>
    </location>
</feature>
<protein>
    <recommendedName>
        <fullName evidence="3">Rhodanese domain-containing protein</fullName>
    </recommendedName>
</protein>
<keyword evidence="2" id="KW-0732">Signal</keyword>
<dbReference type="EMBL" id="CP036349">
    <property type="protein sequence ID" value="QDV73435.1"/>
    <property type="molecule type" value="Genomic_DNA"/>
</dbReference>
<evidence type="ECO:0000313" key="5">
    <source>
        <dbReference type="Proteomes" id="UP000316426"/>
    </source>
</evidence>
<feature type="chain" id="PRO_5021926334" description="Rhodanese domain-containing protein" evidence="2">
    <location>
        <begin position="29"/>
        <end position="331"/>
    </location>
</feature>
<dbReference type="AlphaFoldDB" id="A0A518K6L9"/>
<keyword evidence="5" id="KW-1185">Reference proteome</keyword>
<feature type="signal peptide" evidence="2">
    <location>
        <begin position="1"/>
        <end position="28"/>
    </location>
</feature>
<organism evidence="4 5">
    <name type="scientific">Botrimarina mediterranea</name>
    <dbReference type="NCBI Taxonomy" id="2528022"/>
    <lineage>
        <taxon>Bacteria</taxon>
        <taxon>Pseudomonadati</taxon>
        <taxon>Planctomycetota</taxon>
        <taxon>Planctomycetia</taxon>
        <taxon>Pirellulales</taxon>
        <taxon>Lacipirellulaceae</taxon>
        <taxon>Botrimarina</taxon>
    </lineage>
</organism>
<dbReference type="InterPro" id="IPR001763">
    <property type="entry name" value="Rhodanese-like_dom"/>
</dbReference>
<dbReference type="KEGG" id="bmei:Spa11_16310"/>
<sequence length="331" mass="36694" precursor="true">MEALVTRRRGATAVALLVATTIVAAANAAPPMQNVSFQRAAGYRTKNFIVQAPTAQLAREIGETAEACRESLAIEWVGKPMPNWSQPCPIKAQVSPRLGAGGATTFVFDRGEVHSWEMEVQGSRERVLDSVLPHEVTHTVFASHFRKPLPRWADEGACTTVEHRSEIAKQESMLIDFLHNRQGIPFSAMFAMKEYPQDILPLYAQGHSLTQYLIEKHGKQAFMAFLTDGMSDDNWRRAVQQHYGHENLYALQNDWLGWVKAGRPVLSNPGIDTQPPVTLASASEPVTRTRDLSEQQLPSRSSIYAQQLEGVKPARTASVYGSSTVMRKPAE</sequence>
<accession>A0A518K6L9</accession>